<proteinExistence type="predicted"/>
<sequence>MLFFWPFKFQLPSPCTIPIFGSNHTIGECSIKEKIPEPTCIKTYKSLLGENALLYQGQFVNISRPRKVNLTTFLSCQDITSSSLNPLMSFAQASGKQYSDSH</sequence>
<organism evidence="1 2">
    <name type="scientific">Caerostris extrusa</name>
    <name type="common">Bark spider</name>
    <name type="synonym">Caerostris bankana</name>
    <dbReference type="NCBI Taxonomy" id="172846"/>
    <lineage>
        <taxon>Eukaryota</taxon>
        <taxon>Metazoa</taxon>
        <taxon>Ecdysozoa</taxon>
        <taxon>Arthropoda</taxon>
        <taxon>Chelicerata</taxon>
        <taxon>Arachnida</taxon>
        <taxon>Araneae</taxon>
        <taxon>Araneomorphae</taxon>
        <taxon>Entelegynae</taxon>
        <taxon>Araneoidea</taxon>
        <taxon>Araneidae</taxon>
        <taxon>Caerostris</taxon>
    </lineage>
</organism>
<dbReference type="AlphaFoldDB" id="A0AAV4MP02"/>
<gene>
    <name evidence="1" type="ORF">CEXT_277161</name>
</gene>
<comment type="caution">
    <text evidence="1">The sequence shown here is derived from an EMBL/GenBank/DDBJ whole genome shotgun (WGS) entry which is preliminary data.</text>
</comment>
<reference evidence="1 2" key="1">
    <citation type="submission" date="2021-06" db="EMBL/GenBank/DDBJ databases">
        <title>Caerostris extrusa draft genome.</title>
        <authorList>
            <person name="Kono N."/>
            <person name="Arakawa K."/>
        </authorList>
    </citation>
    <scope>NUCLEOTIDE SEQUENCE [LARGE SCALE GENOMIC DNA]</scope>
</reference>
<evidence type="ECO:0000313" key="2">
    <source>
        <dbReference type="Proteomes" id="UP001054945"/>
    </source>
</evidence>
<protein>
    <submittedName>
        <fullName evidence="1">Uncharacterized protein</fullName>
    </submittedName>
</protein>
<keyword evidence="2" id="KW-1185">Reference proteome</keyword>
<evidence type="ECO:0000313" key="1">
    <source>
        <dbReference type="EMBL" id="GIX74098.1"/>
    </source>
</evidence>
<name>A0AAV4MP02_CAEEX</name>
<accession>A0AAV4MP02</accession>
<dbReference type="EMBL" id="BPLR01002471">
    <property type="protein sequence ID" value="GIX74098.1"/>
    <property type="molecule type" value="Genomic_DNA"/>
</dbReference>
<dbReference type="Proteomes" id="UP001054945">
    <property type="component" value="Unassembled WGS sequence"/>
</dbReference>